<dbReference type="GO" id="GO:0016740">
    <property type="term" value="F:transferase activity"/>
    <property type="evidence" value="ECO:0007669"/>
    <property type="project" value="UniProtKB-KW"/>
</dbReference>
<feature type="domain" description="GST N-terminal" evidence="4">
    <location>
        <begin position="1"/>
        <end position="80"/>
    </location>
</feature>
<evidence type="ECO:0000259" key="5">
    <source>
        <dbReference type="PROSITE" id="PS50405"/>
    </source>
</evidence>
<dbReference type="InterPro" id="IPR036282">
    <property type="entry name" value="Glutathione-S-Trfase_C_sf"/>
</dbReference>
<protein>
    <submittedName>
        <fullName evidence="6">Glutathione S-transferase family protein</fullName>
    </submittedName>
</protein>
<evidence type="ECO:0000256" key="1">
    <source>
        <dbReference type="ARBA" id="ARBA00007409"/>
    </source>
</evidence>
<dbReference type="FunFam" id="3.40.30.10:FF:000039">
    <property type="entry name" value="Glutathione S-transferase domain"/>
    <property type="match status" value="1"/>
</dbReference>
<dbReference type="SUPFAM" id="SSF47616">
    <property type="entry name" value="GST C-terminal domain-like"/>
    <property type="match status" value="1"/>
</dbReference>
<dbReference type="PROSITE" id="PS50405">
    <property type="entry name" value="GST_CTER"/>
    <property type="match status" value="1"/>
</dbReference>
<dbReference type="InterPro" id="IPR004046">
    <property type="entry name" value="GST_C"/>
</dbReference>
<reference evidence="6 7" key="1">
    <citation type="submission" date="2018-09" db="EMBL/GenBank/DDBJ databases">
        <authorList>
            <person name="Zhu H."/>
        </authorList>
    </citation>
    <scope>NUCLEOTIDE SEQUENCE [LARGE SCALE GENOMIC DNA]</scope>
    <source>
        <strain evidence="6 7">K1S02-61</strain>
    </source>
</reference>
<feature type="domain" description="GST C-terminal" evidence="5">
    <location>
        <begin position="84"/>
        <end position="212"/>
    </location>
</feature>
<dbReference type="Gene3D" id="1.20.1050.10">
    <property type="match status" value="1"/>
</dbReference>
<dbReference type="InterPro" id="IPR040079">
    <property type="entry name" value="Glutathione_S-Trfase"/>
</dbReference>
<comment type="similarity">
    <text evidence="1 3">Belongs to the GST superfamily.</text>
</comment>
<dbReference type="SFLD" id="SFLDG01150">
    <property type="entry name" value="Main.1:_Beta-like"/>
    <property type="match status" value="1"/>
</dbReference>
<dbReference type="PANTHER" id="PTHR44051">
    <property type="entry name" value="GLUTATHIONE S-TRANSFERASE-RELATED"/>
    <property type="match status" value="1"/>
</dbReference>
<dbReference type="Pfam" id="PF02798">
    <property type="entry name" value="GST_N"/>
    <property type="match status" value="1"/>
</dbReference>
<dbReference type="SFLD" id="SFLDG00358">
    <property type="entry name" value="Main_(cytGST)"/>
    <property type="match status" value="1"/>
</dbReference>
<evidence type="ECO:0000313" key="6">
    <source>
        <dbReference type="EMBL" id="RJG23481.1"/>
    </source>
</evidence>
<dbReference type="InterPro" id="IPR036249">
    <property type="entry name" value="Thioredoxin-like_sf"/>
</dbReference>
<sequence>MLTIYGKRQSRAGRCLWALEELGLPYRQVALDLAKGETRSPEHLKRNPLGKVPVLADGDFLLTESVAINYYLAARQSTPLWPSDPHSVARIHQWSSWATTEVEFHFTVMVREMRRAAGGVPNKALMDECLAAIGMTFAPLEAWLSKGSLFVASNRFTIGDINAAFPIIGIAPRIDMTRFPAIAAWLERCVARPAWQRVQAIDEEALAPESKLAV</sequence>
<comment type="caution">
    <text evidence="6">The sequence shown here is derived from an EMBL/GenBank/DDBJ whole genome shotgun (WGS) entry which is preliminary data.</text>
</comment>
<dbReference type="SFLD" id="SFLDS00019">
    <property type="entry name" value="Glutathione_Transferase_(cytos"/>
    <property type="match status" value="1"/>
</dbReference>
<dbReference type="InterPro" id="IPR010987">
    <property type="entry name" value="Glutathione-S-Trfase_C-like"/>
</dbReference>
<evidence type="ECO:0000256" key="3">
    <source>
        <dbReference type="RuleBase" id="RU003494"/>
    </source>
</evidence>
<keyword evidence="7" id="KW-1185">Reference proteome</keyword>
<organism evidence="6 7">
    <name type="scientific">Massilia cavernae</name>
    <dbReference type="NCBI Taxonomy" id="2320864"/>
    <lineage>
        <taxon>Bacteria</taxon>
        <taxon>Pseudomonadati</taxon>
        <taxon>Pseudomonadota</taxon>
        <taxon>Betaproteobacteria</taxon>
        <taxon>Burkholderiales</taxon>
        <taxon>Oxalobacteraceae</taxon>
        <taxon>Telluria group</taxon>
        <taxon>Massilia</taxon>
    </lineage>
</organism>
<evidence type="ECO:0000259" key="4">
    <source>
        <dbReference type="PROSITE" id="PS50404"/>
    </source>
</evidence>
<dbReference type="Proteomes" id="UP000284006">
    <property type="component" value="Unassembled WGS sequence"/>
</dbReference>
<accession>A0A418Y6C2</accession>
<dbReference type="RefSeq" id="WP_119809657.1">
    <property type="nucleotide sequence ID" value="NZ_QYUP01000042.1"/>
</dbReference>
<evidence type="ECO:0000256" key="2">
    <source>
        <dbReference type="ARBA" id="ARBA00022679"/>
    </source>
</evidence>
<dbReference type="AlphaFoldDB" id="A0A418Y6C2"/>
<name>A0A418Y6C2_9BURK</name>
<dbReference type="PANTHER" id="PTHR44051:SF8">
    <property type="entry name" value="GLUTATHIONE S-TRANSFERASE GSTA"/>
    <property type="match status" value="1"/>
</dbReference>
<dbReference type="EMBL" id="QYUP01000042">
    <property type="protein sequence ID" value="RJG23481.1"/>
    <property type="molecule type" value="Genomic_DNA"/>
</dbReference>
<keyword evidence="2 6" id="KW-0808">Transferase</keyword>
<dbReference type="OrthoDB" id="5958450at2"/>
<dbReference type="InterPro" id="IPR004045">
    <property type="entry name" value="Glutathione_S-Trfase_N"/>
</dbReference>
<gene>
    <name evidence="6" type="ORF">D3872_04410</name>
</gene>
<dbReference type="CDD" id="cd03046">
    <property type="entry name" value="GST_N_GTT1_like"/>
    <property type="match status" value="1"/>
</dbReference>
<evidence type="ECO:0000313" key="7">
    <source>
        <dbReference type="Proteomes" id="UP000284006"/>
    </source>
</evidence>
<dbReference type="SUPFAM" id="SSF52833">
    <property type="entry name" value="Thioredoxin-like"/>
    <property type="match status" value="1"/>
</dbReference>
<dbReference type="Gene3D" id="3.40.30.10">
    <property type="entry name" value="Glutaredoxin"/>
    <property type="match status" value="1"/>
</dbReference>
<proteinExistence type="inferred from homology"/>
<dbReference type="Pfam" id="PF00043">
    <property type="entry name" value="GST_C"/>
    <property type="match status" value="1"/>
</dbReference>
<dbReference type="PROSITE" id="PS50404">
    <property type="entry name" value="GST_NTER"/>
    <property type="match status" value="1"/>
</dbReference>